<evidence type="ECO:0000256" key="5">
    <source>
        <dbReference type="ARBA" id="ARBA00023242"/>
    </source>
</evidence>
<keyword evidence="9" id="KW-1185">Reference proteome</keyword>
<dbReference type="Gene3D" id="2.170.120.12">
    <property type="entry name" value="DNA-directed RNA polymerase, insert domain"/>
    <property type="match status" value="1"/>
</dbReference>
<comment type="similarity">
    <text evidence="6">Belongs to the archaeal Rpo3/eukaryotic RPB3 RNA polymerase subunit family.</text>
</comment>
<dbReference type="CDD" id="cd07032">
    <property type="entry name" value="RNAP_I_II_AC40"/>
    <property type="match status" value="1"/>
</dbReference>
<evidence type="ECO:0000256" key="2">
    <source>
        <dbReference type="ARBA" id="ARBA00022083"/>
    </source>
</evidence>
<dbReference type="HAMAP" id="MF_00320">
    <property type="entry name" value="RNApol_arch_Rpo3"/>
    <property type="match status" value="1"/>
</dbReference>
<dbReference type="GO" id="GO:0003677">
    <property type="term" value="F:DNA binding"/>
    <property type="evidence" value="ECO:0007669"/>
    <property type="project" value="InterPro"/>
</dbReference>
<dbReference type="InterPro" id="IPR001514">
    <property type="entry name" value="DNA-dir_RNA_pol_30-40kDasu_CS"/>
</dbReference>
<organism evidence="8 9">
    <name type="scientific">Thalassiosira pseudonana</name>
    <name type="common">Marine diatom</name>
    <name type="synonym">Cyclotella nana</name>
    <dbReference type="NCBI Taxonomy" id="35128"/>
    <lineage>
        <taxon>Eukaryota</taxon>
        <taxon>Sar</taxon>
        <taxon>Stramenopiles</taxon>
        <taxon>Ochrophyta</taxon>
        <taxon>Bacillariophyta</taxon>
        <taxon>Coscinodiscophyceae</taxon>
        <taxon>Thalassiosirophycidae</taxon>
        <taxon>Thalassiosirales</taxon>
        <taxon>Thalassiosiraceae</taxon>
        <taxon>Thalassiosira</taxon>
    </lineage>
</organism>
<evidence type="ECO:0000256" key="3">
    <source>
        <dbReference type="ARBA" id="ARBA00022478"/>
    </source>
</evidence>
<dbReference type="GO" id="GO:0003899">
    <property type="term" value="F:DNA-directed RNA polymerase activity"/>
    <property type="evidence" value="ECO:0007669"/>
    <property type="project" value="InterPro"/>
</dbReference>
<name>B8CCH8_THAPS</name>
<dbReference type="InParanoid" id="B8CCH8"/>
<dbReference type="PANTHER" id="PTHR11800">
    <property type="entry name" value="DNA-DIRECTED RNA POLYMERASE"/>
    <property type="match status" value="1"/>
</dbReference>
<keyword evidence="3" id="KW-0240">DNA-directed RNA polymerase</keyword>
<gene>
    <name evidence="8" type="ORF">THAPSDRAFT_42412</name>
</gene>
<evidence type="ECO:0000256" key="1">
    <source>
        <dbReference type="ARBA" id="ARBA00004123"/>
    </source>
</evidence>
<dbReference type="PaxDb" id="35128-Thaps42412"/>
<feature type="non-terminal residue" evidence="8">
    <location>
        <position position="351"/>
    </location>
</feature>
<dbReference type="eggNOG" id="KOG1521">
    <property type="taxonomic scope" value="Eukaryota"/>
</dbReference>
<dbReference type="Proteomes" id="UP000001449">
    <property type="component" value="Chromosome 14"/>
</dbReference>
<evidence type="ECO:0000259" key="7">
    <source>
        <dbReference type="SMART" id="SM00662"/>
    </source>
</evidence>
<keyword evidence="5" id="KW-0539">Nucleus</keyword>
<dbReference type="Pfam" id="PF01000">
    <property type="entry name" value="RNA_pol_A_bac"/>
    <property type="match status" value="1"/>
</dbReference>
<protein>
    <recommendedName>
        <fullName evidence="2">DNA-directed RNA polymerases I and III subunit RPAC1</fullName>
    </recommendedName>
</protein>
<keyword evidence="8" id="KW-0808">Transferase</keyword>
<accession>B8CCH8</accession>
<evidence type="ECO:0000256" key="4">
    <source>
        <dbReference type="ARBA" id="ARBA00023163"/>
    </source>
</evidence>
<dbReference type="Pfam" id="PF01193">
    <property type="entry name" value="RNA_pol_L"/>
    <property type="match status" value="1"/>
</dbReference>
<dbReference type="GO" id="GO:0005666">
    <property type="term" value="C:RNA polymerase III complex"/>
    <property type="evidence" value="ECO:0000318"/>
    <property type="project" value="GO_Central"/>
</dbReference>
<proteinExistence type="inferred from homology"/>
<sequence>MAPIPDPSVGSYEVSSSGLHFLHAPSPPLPADGTEFLSRIRQNFSLRVLERPSKNELVFEVVGVDVSFANALRRIMIAEIPTMALEHVYMWNNSSLIHDEVLSHRLGLVPLNVDPRLFDEYGVDVDEVGEVAATDRNTIVFRLNEATSLHSSSNQQKTVIDSPHRPFTKHIYTRDLLWAPQGSQLTNFPLHSTGVGSGVGGGIRPISEDILLAKLRPGQVIELEAHARKGVGKDHAKFSPVATASYRLMPHIEIVKPIYDELAEELVNWFEPGVFKLVPADDEDGGHKVKAELSNPYACTMSRNYMRNPTLKESIKMSRVPNHFIFSVESVGMMEPAVIVSEALKVLKEKC</sequence>
<dbReference type="PROSITE" id="PS00446">
    <property type="entry name" value="RNA_POL_D_30KD"/>
    <property type="match status" value="1"/>
</dbReference>
<reference evidence="8 9" key="2">
    <citation type="journal article" date="2008" name="Nature">
        <title>The Phaeodactylum genome reveals the evolutionary history of diatom genomes.</title>
        <authorList>
            <person name="Bowler C."/>
            <person name="Allen A.E."/>
            <person name="Badger J.H."/>
            <person name="Grimwood J."/>
            <person name="Jabbari K."/>
            <person name="Kuo A."/>
            <person name="Maheswari U."/>
            <person name="Martens C."/>
            <person name="Maumus F."/>
            <person name="Otillar R.P."/>
            <person name="Rayko E."/>
            <person name="Salamov A."/>
            <person name="Vandepoele K."/>
            <person name="Beszteri B."/>
            <person name="Gruber A."/>
            <person name="Heijde M."/>
            <person name="Katinka M."/>
            <person name="Mock T."/>
            <person name="Valentin K."/>
            <person name="Verret F."/>
            <person name="Berges J.A."/>
            <person name="Brownlee C."/>
            <person name="Cadoret J.P."/>
            <person name="Chiovitti A."/>
            <person name="Choi C.J."/>
            <person name="Coesel S."/>
            <person name="De Martino A."/>
            <person name="Detter J.C."/>
            <person name="Durkin C."/>
            <person name="Falciatore A."/>
            <person name="Fournet J."/>
            <person name="Haruta M."/>
            <person name="Huysman M.J."/>
            <person name="Jenkins B.D."/>
            <person name="Jiroutova K."/>
            <person name="Jorgensen R.E."/>
            <person name="Joubert Y."/>
            <person name="Kaplan A."/>
            <person name="Kroger N."/>
            <person name="Kroth P.G."/>
            <person name="La Roche J."/>
            <person name="Lindquist E."/>
            <person name="Lommer M."/>
            <person name="Martin-Jezequel V."/>
            <person name="Lopez P.J."/>
            <person name="Lucas S."/>
            <person name="Mangogna M."/>
            <person name="McGinnis K."/>
            <person name="Medlin L.K."/>
            <person name="Montsant A."/>
            <person name="Oudot-Le Secq M.P."/>
            <person name="Napoli C."/>
            <person name="Obornik M."/>
            <person name="Parker M.S."/>
            <person name="Petit J.L."/>
            <person name="Porcel B.M."/>
            <person name="Poulsen N."/>
            <person name="Robison M."/>
            <person name="Rychlewski L."/>
            <person name="Rynearson T.A."/>
            <person name="Schmutz J."/>
            <person name="Shapiro H."/>
            <person name="Siaut M."/>
            <person name="Stanley M."/>
            <person name="Sussman M.R."/>
            <person name="Taylor A.R."/>
            <person name="Vardi A."/>
            <person name="von Dassow P."/>
            <person name="Vyverman W."/>
            <person name="Willis A."/>
            <person name="Wyrwicz L.S."/>
            <person name="Rokhsar D.S."/>
            <person name="Weissenbach J."/>
            <person name="Armbrust E.V."/>
            <person name="Green B.R."/>
            <person name="Van de Peer Y."/>
            <person name="Grigoriev I.V."/>
        </authorList>
    </citation>
    <scope>NUCLEOTIDE SEQUENCE [LARGE SCALE GENOMIC DNA]</scope>
    <source>
        <strain evidence="8 9">CCMP1335</strain>
    </source>
</reference>
<dbReference type="InterPro" id="IPR033901">
    <property type="entry name" value="RNAPI/III_AC40"/>
</dbReference>
<evidence type="ECO:0000313" key="9">
    <source>
        <dbReference type="Proteomes" id="UP000001449"/>
    </source>
</evidence>
<dbReference type="KEGG" id="tps:THAPSDRAFT_42412"/>
<dbReference type="GO" id="GO:0005736">
    <property type="term" value="C:RNA polymerase I complex"/>
    <property type="evidence" value="ECO:0000318"/>
    <property type="project" value="GO_Central"/>
</dbReference>
<dbReference type="InterPro" id="IPR011262">
    <property type="entry name" value="DNA-dir_RNA_pol_insert"/>
</dbReference>
<keyword evidence="8" id="KW-0548">Nucleotidyltransferase</keyword>
<dbReference type="GO" id="GO:0046983">
    <property type="term" value="F:protein dimerization activity"/>
    <property type="evidence" value="ECO:0007669"/>
    <property type="project" value="InterPro"/>
</dbReference>
<reference evidence="8 9" key="1">
    <citation type="journal article" date="2004" name="Science">
        <title>The genome of the diatom Thalassiosira pseudonana: ecology, evolution, and metabolism.</title>
        <authorList>
            <person name="Armbrust E.V."/>
            <person name="Berges J.A."/>
            <person name="Bowler C."/>
            <person name="Green B.R."/>
            <person name="Martinez D."/>
            <person name="Putnam N.H."/>
            <person name="Zhou S."/>
            <person name="Allen A.E."/>
            <person name="Apt K.E."/>
            <person name="Bechner M."/>
            <person name="Brzezinski M.A."/>
            <person name="Chaal B.K."/>
            <person name="Chiovitti A."/>
            <person name="Davis A.K."/>
            <person name="Demarest M.S."/>
            <person name="Detter J.C."/>
            <person name="Glavina T."/>
            <person name="Goodstein D."/>
            <person name="Hadi M.Z."/>
            <person name="Hellsten U."/>
            <person name="Hildebrand M."/>
            <person name="Jenkins B.D."/>
            <person name="Jurka J."/>
            <person name="Kapitonov V.V."/>
            <person name="Kroger N."/>
            <person name="Lau W.W."/>
            <person name="Lane T.W."/>
            <person name="Larimer F.W."/>
            <person name="Lippmeier J.C."/>
            <person name="Lucas S."/>
            <person name="Medina M."/>
            <person name="Montsant A."/>
            <person name="Obornik M."/>
            <person name="Parker M.S."/>
            <person name="Palenik B."/>
            <person name="Pazour G.J."/>
            <person name="Richardson P.M."/>
            <person name="Rynearson T.A."/>
            <person name="Saito M.A."/>
            <person name="Schwartz D.C."/>
            <person name="Thamatrakoln K."/>
            <person name="Valentin K."/>
            <person name="Vardi A."/>
            <person name="Wilkerson F.P."/>
            <person name="Rokhsar D.S."/>
        </authorList>
    </citation>
    <scope>NUCLEOTIDE SEQUENCE [LARGE SCALE GENOMIC DNA]</scope>
    <source>
        <strain evidence="8 9">CCMP1335</strain>
    </source>
</reference>
<dbReference type="InterPro" id="IPR022842">
    <property type="entry name" value="RNAP_Rpo3/Rpb3/RPAC1"/>
</dbReference>
<dbReference type="RefSeq" id="XP_002293766.1">
    <property type="nucleotide sequence ID" value="XM_002293730.1"/>
</dbReference>
<dbReference type="FunFam" id="2.170.120.12:FF:000007">
    <property type="entry name" value="DNA-directed RNA polymerases I and III subunit RPAC1"/>
    <property type="match status" value="1"/>
</dbReference>
<dbReference type="OMA" id="KKKCRAF"/>
<evidence type="ECO:0000256" key="6">
    <source>
        <dbReference type="ARBA" id="ARBA00025804"/>
    </source>
</evidence>
<dbReference type="InterPro" id="IPR036603">
    <property type="entry name" value="RBP11-like"/>
</dbReference>
<dbReference type="HOGENOM" id="CLU_038421_0_1_1"/>
<evidence type="ECO:0000313" key="8">
    <source>
        <dbReference type="EMBL" id="EED88775.1"/>
    </source>
</evidence>
<dbReference type="SMART" id="SM00662">
    <property type="entry name" value="RPOLD"/>
    <property type="match status" value="1"/>
</dbReference>
<dbReference type="AlphaFoldDB" id="B8CCH8"/>
<dbReference type="InterPro" id="IPR050518">
    <property type="entry name" value="Rpo3/RPB3_RNA_Pol_subunit"/>
</dbReference>
<dbReference type="SUPFAM" id="SSF56553">
    <property type="entry name" value="Insert subdomain of RNA polymerase alpha subunit"/>
    <property type="match status" value="1"/>
</dbReference>
<dbReference type="EMBL" id="CM000649">
    <property type="protein sequence ID" value="EED88775.1"/>
    <property type="molecule type" value="Genomic_DNA"/>
</dbReference>
<dbReference type="FunCoup" id="B8CCH8">
    <property type="interactions" value="298"/>
</dbReference>
<dbReference type="SUPFAM" id="SSF55257">
    <property type="entry name" value="RBP11-like subunits of RNA polymerase"/>
    <property type="match status" value="1"/>
</dbReference>
<keyword evidence="4" id="KW-0804">Transcription</keyword>
<dbReference type="InterPro" id="IPR011263">
    <property type="entry name" value="DNA-dir_RNA_pol_RpoA/D/Rpb3"/>
</dbReference>
<dbReference type="STRING" id="35128.B8CCH8"/>
<dbReference type="PANTHER" id="PTHR11800:SF13">
    <property type="entry name" value="DNA-DIRECTED RNA POLYMERASES I AND III SUBUNIT RPAC1"/>
    <property type="match status" value="1"/>
</dbReference>
<dbReference type="InterPro" id="IPR036643">
    <property type="entry name" value="RNApol_insert_sf"/>
</dbReference>
<dbReference type="Gene3D" id="3.30.1360.10">
    <property type="entry name" value="RNA polymerase, RBP11-like subunit"/>
    <property type="match status" value="1"/>
</dbReference>
<dbReference type="GeneID" id="7452692"/>
<feature type="domain" description="DNA-directed RNA polymerase RpoA/D/Rpb3-type" evidence="7">
    <location>
        <begin position="56"/>
        <end position="351"/>
    </location>
</feature>
<comment type="subcellular location">
    <subcellularLocation>
        <location evidence="1">Nucleus</location>
    </subcellularLocation>
</comment>
<dbReference type="GO" id="GO:0006351">
    <property type="term" value="P:DNA-templated transcription"/>
    <property type="evidence" value="ECO:0007669"/>
    <property type="project" value="InterPro"/>
</dbReference>